<evidence type="ECO:0000313" key="2">
    <source>
        <dbReference type="Proteomes" id="UP000193689"/>
    </source>
</evidence>
<dbReference type="EMBL" id="MCFJ01000005">
    <property type="protein sequence ID" value="ORY66538.1"/>
    <property type="molecule type" value="Genomic_DNA"/>
</dbReference>
<dbReference type="RefSeq" id="XP_040717502.1">
    <property type="nucleotide sequence ID" value="XM_040865047.1"/>
</dbReference>
<comment type="caution">
    <text evidence="1">The sequence shown here is derived from an EMBL/GenBank/DDBJ whole genome shotgun (WGS) entry which is preliminary data.</text>
</comment>
<evidence type="ECO:0000313" key="1">
    <source>
        <dbReference type="EMBL" id="ORY66538.1"/>
    </source>
</evidence>
<sequence length="192" mass="21466">MDPYAGDSKTNIRLTGKRGVFFFGNYQSGRAHNWLQYLACPYITTTPSALHASHWFFSVEKLGLVLNKRVHPGLGHFDRTTVARNTSLKVIYLVIPLATFTGPSDQDKKAVYAEYDSYIRDYKRRNGHIPSFFAGIPGTEVAQMKQDLVDIFKDGDSPVEAKVVVEISSRRGKGRGELVSLDRDSPAQDPGR</sequence>
<keyword evidence="2" id="KW-1185">Reference proteome</keyword>
<dbReference type="InParanoid" id="A0A1Y2E4Q2"/>
<gene>
    <name evidence="1" type="ORF">BCR38DRAFT_512710</name>
</gene>
<name>A0A1Y2E4Q2_9PEZI</name>
<organism evidence="1 2">
    <name type="scientific">Pseudomassariella vexata</name>
    <dbReference type="NCBI Taxonomy" id="1141098"/>
    <lineage>
        <taxon>Eukaryota</taxon>
        <taxon>Fungi</taxon>
        <taxon>Dikarya</taxon>
        <taxon>Ascomycota</taxon>
        <taxon>Pezizomycotina</taxon>
        <taxon>Sordariomycetes</taxon>
        <taxon>Xylariomycetidae</taxon>
        <taxon>Amphisphaeriales</taxon>
        <taxon>Pseudomassariaceae</taxon>
        <taxon>Pseudomassariella</taxon>
    </lineage>
</organism>
<accession>A0A1Y2E4Q2</accession>
<protein>
    <submittedName>
        <fullName evidence="1">Uncharacterized protein</fullName>
    </submittedName>
</protein>
<reference evidence="1 2" key="1">
    <citation type="submission" date="2016-07" db="EMBL/GenBank/DDBJ databases">
        <title>Pervasive Adenine N6-methylation of Active Genes in Fungi.</title>
        <authorList>
            <consortium name="DOE Joint Genome Institute"/>
            <person name="Mondo S.J."/>
            <person name="Dannebaum R.O."/>
            <person name="Kuo R.C."/>
            <person name="Labutti K."/>
            <person name="Haridas S."/>
            <person name="Kuo A."/>
            <person name="Salamov A."/>
            <person name="Ahrendt S.R."/>
            <person name="Lipzen A."/>
            <person name="Sullivan W."/>
            <person name="Andreopoulos W.B."/>
            <person name="Clum A."/>
            <person name="Lindquist E."/>
            <person name="Daum C."/>
            <person name="Ramamoorthy G.K."/>
            <person name="Gryganskyi A."/>
            <person name="Culley D."/>
            <person name="Magnuson J.K."/>
            <person name="James T.Y."/>
            <person name="O'Malley M.A."/>
            <person name="Stajich J.E."/>
            <person name="Spatafora J.W."/>
            <person name="Visel A."/>
            <person name="Grigoriev I.V."/>
        </authorList>
    </citation>
    <scope>NUCLEOTIDE SEQUENCE [LARGE SCALE GENOMIC DNA]</scope>
    <source>
        <strain evidence="1 2">CBS 129021</strain>
    </source>
</reference>
<dbReference type="Proteomes" id="UP000193689">
    <property type="component" value="Unassembled WGS sequence"/>
</dbReference>
<dbReference type="AlphaFoldDB" id="A0A1Y2E4Q2"/>
<proteinExistence type="predicted"/>
<dbReference type="GeneID" id="63781259"/>